<feature type="transmembrane region" description="Helical" evidence="1">
    <location>
        <begin position="184"/>
        <end position="203"/>
    </location>
</feature>
<feature type="transmembrane region" description="Helical" evidence="1">
    <location>
        <begin position="67"/>
        <end position="89"/>
    </location>
</feature>
<feature type="transmembrane region" description="Helical" evidence="1">
    <location>
        <begin position="95"/>
        <end position="114"/>
    </location>
</feature>
<feature type="transmembrane region" description="Helical" evidence="1">
    <location>
        <begin position="155"/>
        <end position="179"/>
    </location>
</feature>
<dbReference type="Proteomes" id="UP000501747">
    <property type="component" value="Chromosome"/>
</dbReference>
<sequence length="260" mass="30201">MNQQKYGITGTQLKLIGIILMVFDHVHQMFYYAGAPLWFGMLGRLVLPIFLFMAAEGFHYTRDRKKYMLRLLIGFWLMNVLTFIFSRVFPLESVVLMNNVFGTMLLSTMMMSMIDSLKEKKFLKAILMLVLPAIPTVLFLLFLNTNPMLAVYSSMIFPSFITVEGGFLVVILGAVLYLFREKRIIQYIAILLVGLISTGFNFTNLFSGNHQWMMIFSIVLIALYNGQRGKGSKYFFYIFYPAHIYILYVMSYVYTTFFLK</sequence>
<dbReference type="Pfam" id="PF05857">
    <property type="entry name" value="TraX"/>
    <property type="match status" value="1"/>
</dbReference>
<keyword evidence="1" id="KW-0812">Transmembrane</keyword>
<evidence type="ECO:0000313" key="3">
    <source>
        <dbReference type="Proteomes" id="UP000501747"/>
    </source>
</evidence>
<keyword evidence="1" id="KW-1133">Transmembrane helix</keyword>
<keyword evidence="3" id="KW-1185">Reference proteome</keyword>
<evidence type="ECO:0008006" key="4">
    <source>
        <dbReference type="Google" id="ProtNLM"/>
    </source>
</evidence>
<feature type="transmembrane region" description="Helical" evidence="1">
    <location>
        <begin position="37"/>
        <end position="55"/>
    </location>
</feature>
<feature type="transmembrane region" description="Helical" evidence="1">
    <location>
        <begin position="209"/>
        <end position="227"/>
    </location>
</feature>
<dbReference type="RefSeq" id="WP_166033205.1">
    <property type="nucleotide sequence ID" value="NZ_CP049887.1"/>
</dbReference>
<name>A0A6G8AQ90_9ENTE</name>
<dbReference type="KEGG" id="vhy:G7082_00400"/>
<feature type="transmembrane region" description="Helical" evidence="1">
    <location>
        <begin position="126"/>
        <end position="143"/>
    </location>
</feature>
<dbReference type="InterPro" id="IPR008875">
    <property type="entry name" value="TraX"/>
</dbReference>
<organism evidence="2 3">
    <name type="scientific">Vagococcus hydrophili</name>
    <dbReference type="NCBI Taxonomy" id="2714947"/>
    <lineage>
        <taxon>Bacteria</taxon>
        <taxon>Bacillati</taxon>
        <taxon>Bacillota</taxon>
        <taxon>Bacilli</taxon>
        <taxon>Lactobacillales</taxon>
        <taxon>Enterococcaceae</taxon>
        <taxon>Vagococcus</taxon>
    </lineage>
</organism>
<dbReference type="EMBL" id="CP049887">
    <property type="protein sequence ID" value="QIL47093.1"/>
    <property type="molecule type" value="Genomic_DNA"/>
</dbReference>
<evidence type="ECO:0000256" key="1">
    <source>
        <dbReference type="SAM" id="Phobius"/>
    </source>
</evidence>
<gene>
    <name evidence="2" type="ORF">G7082_00400</name>
</gene>
<proteinExistence type="predicted"/>
<reference evidence="2 3" key="1">
    <citation type="submission" date="2020-03" db="EMBL/GenBank/DDBJ databases">
        <title>Vagococcus sp. nov., isolated from beetles.</title>
        <authorList>
            <person name="Hyun D.-W."/>
            <person name="Bae J.-W."/>
        </authorList>
    </citation>
    <scope>NUCLEOTIDE SEQUENCE [LARGE SCALE GENOMIC DNA]</scope>
    <source>
        <strain evidence="2 3">HDW17B</strain>
    </source>
</reference>
<feature type="transmembrane region" description="Helical" evidence="1">
    <location>
        <begin position="234"/>
        <end position="254"/>
    </location>
</feature>
<accession>A0A6G8AQ90</accession>
<protein>
    <recommendedName>
        <fullName evidence="4">Conjugal transfer protein TraX</fullName>
    </recommendedName>
</protein>
<dbReference type="AlphaFoldDB" id="A0A6G8AQ90"/>
<evidence type="ECO:0000313" key="2">
    <source>
        <dbReference type="EMBL" id="QIL47093.1"/>
    </source>
</evidence>
<keyword evidence="1" id="KW-0472">Membrane</keyword>